<gene>
    <name evidence="2" type="ORF">TNCV_4826301</name>
</gene>
<keyword evidence="1" id="KW-1133">Transmembrane helix</keyword>
<evidence type="ECO:0000313" key="2">
    <source>
        <dbReference type="EMBL" id="GFX95616.1"/>
    </source>
</evidence>
<keyword evidence="3" id="KW-1185">Reference proteome</keyword>
<proteinExistence type="predicted"/>
<dbReference type="Proteomes" id="UP000887159">
    <property type="component" value="Unassembled WGS sequence"/>
</dbReference>
<dbReference type="AlphaFoldDB" id="A0A8X6RQB4"/>
<name>A0A8X6RQB4_TRICX</name>
<accession>A0A8X6RQB4</accession>
<reference evidence="2" key="1">
    <citation type="submission" date="2020-08" db="EMBL/GenBank/DDBJ databases">
        <title>Multicomponent nature underlies the extraordinary mechanical properties of spider dragline silk.</title>
        <authorList>
            <person name="Kono N."/>
            <person name="Nakamura H."/>
            <person name="Mori M."/>
            <person name="Yoshida Y."/>
            <person name="Ohtoshi R."/>
            <person name="Malay A.D."/>
            <person name="Moran D.A.P."/>
            <person name="Tomita M."/>
            <person name="Numata K."/>
            <person name="Arakawa K."/>
        </authorList>
    </citation>
    <scope>NUCLEOTIDE SEQUENCE</scope>
</reference>
<evidence type="ECO:0000313" key="3">
    <source>
        <dbReference type="Proteomes" id="UP000887159"/>
    </source>
</evidence>
<comment type="caution">
    <text evidence="2">The sequence shown here is derived from an EMBL/GenBank/DDBJ whole genome shotgun (WGS) entry which is preliminary data.</text>
</comment>
<dbReference type="EMBL" id="BMAU01021187">
    <property type="protein sequence ID" value="GFX95616.1"/>
    <property type="molecule type" value="Genomic_DNA"/>
</dbReference>
<keyword evidence="1" id="KW-0472">Membrane</keyword>
<evidence type="ECO:0000256" key="1">
    <source>
        <dbReference type="SAM" id="Phobius"/>
    </source>
</evidence>
<organism evidence="2 3">
    <name type="scientific">Trichonephila clavipes</name>
    <name type="common">Golden silk orbweaver</name>
    <name type="synonym">Nephila clavipes</name>
    <dbReference type="NCBI Taxonomy" id="2585209"/>
    <lineage>
        <taxon>Eukaryota</taxon>
        <taxon>Metazoa</taxon>
        <taxon>Ecdysozoa</taxon>
        <taxon>Arthropoda</taxon>
        <taxon>Chelicerata</taxon>
        <taxon>Arachnida</taxon>
        <taxon>Araneae</taxon>
        <taxon>Araneomorphae</taxon>
        <taxon>Entelegynae</taxon>
        <taxon>Araneoidea</taxon>
        <taxon>Nephilidae</taxon>
        <taxon>Trichonephila</taxon>
    </lineage>
</organism>
<sequence>MATNISKDVGRSGLSHIAIRTRRINFKTRHMPLNSSMSTAKPLGRVVSSRLLLVPSKAAQGCGFLHTTNILIPFFFLMKIPLPETTPIPMLMSDYDNDSFGITDRILCTFFASCYCCCLVVVQRNQMAPKAFKTILTMSTTFDDKADDDPQWRNGEY</sequence>
<protein>
    <submittedName>
        <fullName evidence="2">Uncharacterized protein</fullName>
    </submittedName>
</protein>
<keyword evidence="1" id="KW-0812">Transmembrane</keyword>
<feature type="transmembrane region" description="Helical" evidence="1">
    <location>
        <begin position="63"/>
        <end position="82"/>
    </location>
</feature>
<feature type="transmembrane region" description="Helical" evidence="1">
    <location>
        <begin position="102"/>
        <end position="122"/>
    </location>
</feature>